<name>A0A8D8UNE7_9HEMI</name>
<dbReference type="EMBL" id="HBUF01345004">
    <property type="protein sequence ID" value="CAG6708389.1"/>
    <property type="molecule type" value="Transcribed_RNA"/>
</dbReference>
<protein>
    <submittedName>
        <fullName evidence="3">Uncharacterized protein</fullName>
    </submittedName>
</protein>
<feature type="compositionally biased region" description="Basic and acidic residues" evidence="1">
    <location>
        <begin position="345"/>
        <end position="359"/>
    </location>
</feature>
<accession>A0A8D8UNE7</accession>
<sequence length="593" mass="68028">MTSYQPLPVLFSVLLIPASYSTPARYNAQQHVRPNLNPNHEIVMESRDVPYRPDLTRDDPEWPLYDARKQGQQVVAAAAAHKEDPEEVSNARADDIGDDVDQNQIMNEISNIIQQNNQKMSHIARHKLPETPVLDDNTQDRAVPIVNEKDPNNPEQFERLPRVNERIPIVNREIIKVPNIKQRIPGVVNQEGIVYNVPKVHQRIPLNNQQAQQPINADLNIKQHIDNELKQIKLNDLEDEHNVDAVINNLDHNMNIARPGVHAPKIFGESIGEHYRPDMGPDDSKWPMYDAKHDNVHARHGEHQVQAEGLKSKVAQSGAQRVHGGNAEHNGDLIHHHHQDHHLHRGADMGNEQHPREPIGHQPRPNQNRQHQGRNGKLKNVFRNYRANGLNILKARSKLSRNYIQNQNLHQILRKTSGVNIANVGKRNANPMEIETRIQALAEDIRHRRPQKENNLHKLEALKQKQRLEMVLKKQQLSVPPQQLVLGDLVNENNVRDVISALDDRVEDPLWVQAKKEVAGLENKLIDQPRKERNEEHNADLVDKIRHRGVIQHKEHGKEHEPNKEVNGKHNGKLVHSSHRATIHKEDSSKIHK</sequence>
<proteinExistence type="predicted"/>
<reference evidence="3" key="1">
    <citation type="submission" date="2021-05" db="EMBL/GenBank/DDBJ databases">
        <authorList>
            <person name="Alioto T."/>
            <person name="Alioto T."/>
            <person name="Gomez Garrido J."/>
        </authorList>
    </citation>
    <scope>NUCLEOTIDE SEQUENCE</scope>
</reference>
<feature type="region of interest" description="Disordered" evidence="1">
    <location>
        <begin position="300"/>
        <end position="377"/>
    </location>
</feature>
<feature type="compositionally biased region" description="Basic and acidic residues" evidence="1">
    <location>
        <begin position="583"/>
        <end position="593"/>
    </location>
</feature>
<feature type="compositionally biased region" description="Basic and acidic residues" evidence="1">
    <location>
        <begin position="553"/>
        <end position="568"/>
    </location>
</feature>
<organism evidence="3">
    <name type="scientific">Cacopsylla melanoneura</name>
    <dbReference type="NCBI Taxonomy" id="428564"/>
    <lineage>
        <taxon>Eukaryota</taxon>
        <taxon>Metazoa</taxon>
        <taxon>Ecdysozoa</taxon>
        <taxon>Arthropoda</taxon>
        <taxon>Hexapoda</taxon>
        <taxon>Insecta</taxon>
        <taxon>Pterygota</taxon>
        <taxon>Neoptera</taxon>
        <taxon>Paraneoptera</taxon>
        <taxon>Hemiptera</taxon>
        <taxon>Sternorrhyncha</taxon>
        <taxon>Psylloidea</taxon>
        <taxon>Psyllidae</taxon>
        <taxon>Psyllinae</taxon>
        <taxon>Cacopsylla</taxon>
    </lineage>
</organism>
<feature type="region of interest" description="Disordered" evidence="1">
    <location>
        <begin position="553"/>
        <end position="593"/>
    </location>
</feature>
<feature type="signal peptide" evidence="2">
    <location>
        <begin position="1"/>
        <end position="21"/>
    </location>
</feature>
<feature type="chain" id="PRO_5034962969" evidence="2">
    <location>
        <begin position="22"/>
        <end position="593"/>
    </location>
</feature>
<evidence type="ECO:0000313" key="3">
    <source>
        <dbReference type="EMBL" id="CAG6708389.1"/>
    </source>
</evidence>
<dbReference type="AlphaFoldDB" id="A0A8D8UNE7"/>
<keyword evidence="2" id="KW-0732">Signal</keyword>
<feature type="compositionally biased region" description="Basic residues" evidence="1">
    <location>
        <begin position="335"/>
        <end position="344"/>
    </location>
</feature>
<evidence type="ECO:0000256" key="1">
    <source>
        <dbReference type="SAM" id="MobiDB-lite"/>
    </source>
</evidence>
<evidence type="ECO:0000256" key="2">
    <source>
        <dbReference type="SAM" id="SignalP"/>
    </source>
</evidence>
<feature type="compositionally biased region" description="Basic residues" evidence="1">
    <location>
        <begin position="570"/>
        <end position="582"/>
    </location>
</feature>